<organism evidence="1 2">
    <name type="scientific">Claviceps humidiphila</name>
    <dbReference type="NCBI Taxonomy" id="1294629"/>
    <lineage>
        <taxon>Eukaryota</taxon>
        <taxon>Fungi</taxon>
        <taxon>Dikarya</taxon>
        <taxon>Ascomycota</taxon>
        <taxon>Pezizomycotina</taxon>
        <taxon>Sordariomycetes</taxon>
        <taxon>Hypocreomycetidae</taxon>
        <taxon>Hypocreales</taxon>
        <taxon>Clavicipitaceae</taxon>
        <taxon>Claviceps</taxon>
    </lineage>
</organism>
<evidence type="ECO:0000313" key="1">
    <source>
        <dbReference type="EMBL" id="KAG6122912.1"/>
    </source>
</evidence>
<dbReference type="AlphaFoldDB" id="A0A9P7Q7P2"/>
<comment type="caution">
    <text evidence="1">The sequence shown here is derived from an EMBL/GenBank/DDBJ whole genome shotgun (WGS) entry which is preliminary data.</text>
</comment>
<reference evidence="1 2" key="1">
    <citation type="journal article" date="2020" name="bioRxiv">
        <title>Whole genome comparisons of ergot fungi reveals the divergence and evolution of species within the genus Claviceps are the result of varying mechanisms driving genome evolution and host range expansion.</title>
        <authorList>
            <person name="Wyka S.A."/>
            <person name="Mondo S.J."/>
            <person name="Liu M."/>
            <person name="Dettman J."/>
            <person name="Nalam V."/>
            <person name="Broders K.D."/>
        </authorList>
    </citation>
    <scope>NUCLEOTIDE SEQUENCE [LARGE SCALE GENOMIC DNA]</scope>
    <source>
        <strain evidence="1 2">LM576</strain>
    </source>
</reference>
<protein>
    <submittedName>
        <fullName evidence="1">Uncharacterized protein</fullName>
    </submittedName>
</protein>
<proteinExistence type="predicted"/>
<dbReference type="Proteomes" id="UP000732380">
    <property type="component" value="Unassembled WGS sequence"/>
</dbReference>
<sequence>MPTRELSVDLLVNWMDGGGMDLAIAVVARIVADPPASSRPMMTDYAARIGRLSLQGLLPREQDEITIRSSLFFQVFGNLTVRSSTWGDKMNSVSTLGAIS</sequence>
<accession>A0A9P7Q7P2</accession>
<evidence type="ECO:0000313" key="2">
    <source>
        <dbReference type="Proteomes" id="UP000732380"/>
    </source>
</evidence>
<dbReference type="EMBL" id="SRQM01000013">
    <property type="protein sequence ID" value="KAG6122912.1"/>
    <property type="molecule type" value="Genomic_DNA"/>
</dbReference>
<gene>
    <name evidence="1" type="ORF">E4U13_000869</name>
</gene>
<keyword evidence="2" id="KW-1185">Reference proteome</keyword>
<name>A0A9P7Q7P2_9HYPO</name>